<name>A0A0E9RDN3_ANGAN</name>
<protein>
    <submittedName>
        <fullName evidence="1">Uncharacterized protein</fullName>
    </submittedName>
</protein>
<reference evidence="1" key="2">
    <citation type="journal article" date="2015" name="Fish Shellfish Immunol.">
        <title>Early steps in the European eel (Anguilla anguilla)-Vibrio vulnificus interaction in the gills: Role of the RtxA13 toxin.</title>
        <authorList>
            <person name="Callol A."/>
            <person name="Pajuelo D."/>
            <person name="Ebbesson L."/>
            <person name="Teles M."/>
            <person name="MacKenzie S."/>
            <person name="Amaro C."/>
        </authorList>
    </citation>
    <scope>NUCLEOTIDE SEQUENCE</scope>
</reference>
<organism evidence="1">
    <name type="scientific">Anguilla anguilla</name>
    <name type="common">European freshwater eel</name>
    <name type="synonym">Muraena anguilla</name>
    <dbReference type="NCBI Taxonomy" id="7936"/>
    <lineage>
        <taxon>Eukaryota</taxon>
        <taxon>Metazoa</taxon>
        <taxon>Chordata</taxon>
        <taxon>Craniata</taxon>
        <taxon>Vertebrata</taxon>
        <taxon>Euteleostomi</taxon>
        <taxon>Actinopterygii</taxon>
        <taxon>Neopterygii</taxon>
        <taxon>Teleostei</taxon>
        <taxon>Anguilliformes</taxon>
        <taxon>Anguillidae</taxon>
        <taxon>Anguilla</taxon>
    </lineage>
</organism>
<accession>A0A0E9RDN3</accession>
<dbReference type="EMBL" id="GBXM01081675">
    <property type="protein sequence ID" value="JAH26902.1"/>
    <property type="molecule type" value="Transcribed_RNA"/>
</dbReference>
<dbReference type="AlphaFoldDB" id="A0A0E9RDN3"/>
<proteinExistence type="predicted"/>
<sequence length="30" mass="3296">MCLHLCLCVPSRAPLTAGLWRGSSQTPKIR</sequence>
<evidence type="ECO:0000313" key="1">
    <source>
        <dbReference type="EMBL" id="JAH26902.1"/>
    </source>
</evidence>
<reference evidence="1" key="1">
    <citation type="submission" date="2014-11" db="EMBL/GenBank/DDBJ databases">
        <authorList>
            <person name="Amaro Gonzalez C."/>
        </authorList>
    </citation>
    <scope>NUCLEOTIDE SEQUENCE</scope>
</reference>